<dbReference type="EMBL" id="HBUF01435977">
    <property type="protein sequence ID" value="CAG6742484.1"/>
    <property type="molecule type" value="Transcribed_RNA"/>
</dbReference>
<dbReference type="AlphaFoldDB" id="A0A8D9E7R3"/>
<proteinExistence type="predicted"/>
<protein>
    <submittedName>
        <fullName evidence="1">Uncharacterized protein</fullName>
    </submittedName>
</protein>
<accession>A0A8D9E7R3</accession>
<organism evidence="1">
    <name type="scientific">Cacopsylla melanoneura</name>
    <dbReference type="NCBI Taxonomy" id="428564"/>
    <lineage>
        <taxon>Eukaryota</taxon>
        <taxon>Metazoa</taxon>
        <taxon>Ecdysozoa</taxon>
        <taxon>Arthropoda</taxon>
        <taxon>Hexapoda</taxon>
        <taxon>Insecta</taxon>
        <taxon>Pterygota</taxon>
        <taxon>Neoptera</taxon>
        <taxon>Paraneoptera</taxon>
        <taxon>Hemiptera</taxon>
        <taxon>Sternorrhyncha</taxon>
        <taxon>Psylloidea</taxon>
        <taxon>Psyllidae</taxon>
        <taxon>Psyllinae</taxon>
        <taxon>Cacopsylla</taxon>
    </lineage>
</organism>
<evidence type="ECO:0000313" key="1">
    <source>
        <dbReference type="EMBL" id="CAG6742484.1"/>
    </source>
</evidence>
<sequence length="103" mass="12156">MIITCKQRLSSAYFDMPFMSTSHDRKSWFYHFHRTKKYYSVMPLCLQGMIESHSSTIFIVLKSIIFSCHLCLQGMIERFESHSSTIFIVLKSIILSCHYVYKA</sequence>
<reference evidence="1" key="1">
    <citation type="submission" date="2021-05" db="EMBL/GenBank/DDBJ databases">
        <authorList>
            <person name="Alioto T."/>
            <person name="Alioto T."/>
            <person name="Gomez Garrido J."/>
        </authorList>
    </citation>
    <scope>NUCLEOTIDE SEQUENCE</scope>
</reference>
<name>A0A8D9E7R3_9HEMI</name>